<evidence type="ECO:0000313" key="1">
    <source>
        <dbReference type="EMBL" id="NAS13205.1"/>
    </source>
</evidence>
<organism evidence="1 2">
    <name type="scientific">Poritiphilus flavus</name>
    <dbReference type="NCBI Taxonomy" id="2697053"/>
    <lineage>
        <taxon>Bacteria</taxon>
        <taxon>Pseudomonadati</taxon>
        <taxon>Bacteroidota</taxon>
        <taxon>Flavobacteriia</taxon>
        <taxon>Flavobacteriales</taxon>
        <taxon>Flavobacteriaceae</taxon>
        <taxon>Poritiphilus</taxon>
    </lineage>
</organism>
<keyword evidence="2" id="KW-1185">Reference proteome</keyword>
<sequence>MNKTLFAFIGVVLLALLSCETRSNTEVSVNEWILVYRNDRNGNALYGDKQKLIDAVRNGLPIRVGFGGRGRKDSTRSVEHLTEAKFLTITNNREVFAQVPQILGQLPFLADDSLKIQFRPENKWVKICGTNGYSTGLMVDFINDSLVSPGVDGRAGTSWFVQIENIDKITTADPLWD</sequence>
<dbReference type="AlphaFoldDB" id="A0A6L9EEN6"/>
<evidence type="ECO:0000313" key="2">
    <source>
        <dbReference type="Proteomes" id="UP000475249"/>
    </source>
</evidence>
<dbReference type="Proteomes" id="UP000475249">
    <property type="component" value="Unassembled WGS sequence"/>
</dbReference>
<dbReference type="RefSeq" id="WP_161436245.1">
    <property type="nucleotide sequence ID" value="NZ_WXYO01000006.1"/>
</dbReference>
<dbReference type="EMBL" id="WXYO01000006">
    <property type="protein sequence ID" value="NAS13205.1"/>
    <property type="molecule type" value="Genomic_DNA"/>
</dbReference>
<accession>A0A6L9EEN6</accession>
<comment type="caution">
    <text evidence="1">The sequence shown here is derived from an EMBL/GenBank/DDBJ whole genome shotgun (WGS) entry which is preliminary data.</text>
</comment>
<dbReference type="PROSITE" id="PS51257">
    <property type="entry name" value="PROKAR_LIPOPROTEIN"/>
    <property type="match status" value="1"/>
</dbReference>
<gene>
    <name evidence="1" type="ORF">GTQ38_14405</name>
</gene>
<name>A0A6L9EEN6_9FLAO</name>
<protein>
    <submittedName>
        <fullName evidence="1">Uncharacterized protein</fullName>
    </submittedName>
</protein>
<reference evidence="1 2" key="1">
    <citation type="submission" date="2020-01" db="EMBL/GenBank/DDBJ databases">
        <title>Bacteria diversity of Porities sp.</title>
        <authorList>
            <person name="Wang G."/>
        </authorList>
    </citation>
    <scope>NUCLEOTIDE SEQUENCE [LARGE SCALE GENOMIC DNA]</scope>
    <source>
        <strain evidence="1 2">R33</strain>
    </source>
</reference>
<proteinExistence type="predicted"/>